<protein>
    <submittedName>
        <fullName evidence="2">Uncharacterized protein</fullName>
    </submittedName>
</protein>
<dbReference type="AlphaFoldDB" id="L9XQ65"/>
<dbReference type="Proteomes" id="UP000011613">
    <property type="component" value="Unassembled WGS sequence"/>
</dbReference>
<evidence type="ECO:0000313" key="3">
    <source>
        <dbReference type="EMBL" id="PLK22167.1"/>
    </source>
</evidence>
<reference evidence="3 5" key="2">
    <citation type="submission" date="2017-12" db="EMBL/GenBank/DDBJ databases">
        <title>The characterization of oligonucleotides binding to NgAgo.</title>
        <authorList>
            <person name="Jiang L."/>
            <person name="He B."/>
            <person name="Kang J."/>
            <person name="Yu M."/>
            <person name="Li N."/>
            <person name="Fang Y."/>
            <person name="Tang Z."/>
            <person name="Wu P."/>
            <person name="Yao P."/>
            <person name="Huang J."/>
        </authorList>
    </citation>
    <scope>NUCLEOTIDE SEQUENCE [LARGE SCALE GENOMIC DNA]</scope>
    <source>
        <strain evidence="3 5">SP2</strain>
        <tissue evidence="3">Freeze-dried powder thallus</tissue>
    </source>
</reference>
<feature type="compositionally biased region" description="Basic and acidic residues" evidence="1">
    <location>
        <begin position="30"/>
        <end position="43"/>
    </location>
</feature>
<evidence type="ECO:0000313" key="4">
    <source>
        <dbReference type="Proteomes" id="UP000011613"/>
    </source>
</evidence>
<dbReference type="EMBL" id="AOIC01000113">
    <property type="protein sequence ID" value="ELY63556.1"/>
    <property type="molecule type" value="Genomic_DNA"/>
</dbReference>
<evidence type="ECO:0000313" key="5">
    <source>
        <dbReference type="Proteomes" id="UP000234484"/>
    </source>
</evidence>
<sequence>MCRSTPIATEPTFASFQYNYDPDHVRPRELERARRRQRPDYRSDGPVFSLLESVPGHTVSSKDR</sequence>
<dbReference type="Proteomes" id="UP000234484">
    <property type="component" value="Unassembled WGS sequence"/>
</dbReference>
<gene>
    <name evidence="2" type="ORF">C490_16099</name>
    <name evidence="3" type="ORF">CYV19_00370</name>
</gene>
<evidence type="ECO:0000256" key="1">
    <source>
        <dbReference type="SAM" id="MobiDB-lite"/>
    </source>
</evidence>
<evidence type="ECO:0000313" key="2">
    <source>
        <dbReference type="EMBL" id="ELY63556.1"/>
    </source>
</evidence>
<dbReference type="EMBL" id="PKKI01000001">
    <property type="protein sequence ID" value="PLK22167.1"/>
    <property type="molecule type" value="Genomic_DNA"/>
</dbReference>
<organism evidence="2 4">
    <name type="scientific">Natronobacterium gregoryi (strain ATCC 43098 / DSM 3393 / CCM 3738 / CIP 104747 / IAM 13177 / JCM 8860 / NBRC 102187 / NCIMB 2189 / SP2)</name>
    <dbReference type="NCBI Taxonomy" id="797304"/>
    <lineage>
        <taxon>Archaea</taxon>
        <taxon>Methanobacteriati</taxon>
        <taxon>Methanobacteriota</taxon>
        <taxon>Stenosarchaea group</taxon>
        <taxon>Halobacteria</taxon>
        <taxon>Halobacteriales</taxon>
        <taxon>Natrialbaceae</taxon>
        <taxon>Natronobacterium</taxon>
    </lineage>
</organism>
<reference evidence="2 4" key="1">
    <citation type="journal article" date="2014" name="PLoS Genet.">
        <title>Phylogenetically driven sequencing of extremely halophilic archaea reveals strategies for static and dynamic osmo-response.</title>
        <authorList>
            <person name="Becker E.A."/>
            <person name="Seitzer P.M."/>
            <person name="Tritt A."/>
            <person name="Larsen D."/>
            <person name="Krusor M."/>
            <person name="Yao A.I."/>
            <person name="Wu D."/>
            <person name="Madern D."/>
            <person name="Eisen J.A."/>
            <person name="Darling A.E."/>
            <person name="Facciotti M.T."/>
        </authorList>
    </citation>
    <scope>NUCLEOTIDE SEQUENCE [LARGE SCALE GENOMIC DNA]</scope>
    <source>
        <strain evidence="2 4">SP2</strain>
    </source>
</reference>
<name>L9XQ65_NATGS</name>
<proteinExistence type="predicted"/>
<accession>L9XQ65</accession>
<feature type="region of interest" description="Disordered" evidence="1">
    <location>
        <begin position="1"/>
        <end position="20"/>
    </location>
</feature>
<feature type="region of interest" description="Disordered" evidence="1">
    <location>
        <begin position="30"/>
        <end position="64"/>
    </location>
</feature>
<comment type="caution">
    <text evidence="2">The sequence shown here is derived from an EMBL/GenBank/DDBJ whole genome shotgun (WGS) entry which is preliminary data.</text>
</comment>